<dbReference type="Gene3D" id="3.30.499.10">
    <property type="entry name" value="Aconitase, domain 3"/>
    <property type="match status" value="2"/>
</dbReference>
<dbReference type="PROSITE" id="PS00450">
    <property type="entry name" value="ACONITASE_1"/>
    <property type="match status" value="1"/>
</dbReference>
<dbReference type="Pfam" id="PF00694">
    <property type="entry name" value="Aconitase_C"/>
    <property type="match status" value="1"/>
</dbReference>
<protein>
    <recommendedName>
        <fullName evidence="3">aconitate hydratase</fullName>
        <ecNumber evidence="3">4.2.1.3</ecNumber>
    </recommendedName>
</protein>
<evidence type="ECO:0000313" key="12">
    <source>
        <dbReference type="Proteomes" id="UP000001137"/>
    </source>
</evidence>
<evidence type="ECO:0000256" key="1">
    <source>
        <dbReference type="ARBA" id="ARBA00001966"/>
    </source>
</evidence>
<evidence type="ECO:0000256" key="8">
    <source>
        <dbReference type="ARBA" id="ARBA00023501"/>
    </source>
</evidence>
<dbReference type="AlphaFoldDB" id="A8MCG1"/>
<dbReference type="CDD" id="cd01586">
    <property type="entry name" value="AcnA_IRP"/>
    <property type="match status" value="1"/>
</dbReference>
<dbReference type="FunFam" id="3.30.499.10:FF:000002">
    <property type="entry name" value="Aconitate hydratase"/>
    <property type="match status" value="1"/>
</dbReference>
<dbReference type="PANTHER" id="PTHR11670">
    <property type="entry name" value="ACONITASE/IRON-RESPONSIVE ELEMENT FAMILY MEMBER"/>
    <property type="match status" value="1"/>
</dbReference>
<evidence type="ECO:0000256" key="7">
    <source>
        <dbReference type="ARBA" id="ARBA00023239"/>
    </source>
</evidence>
<keyword evidence="12" id="KW-1185">Reference proteome</keyword>
<comment type="similarity">
    <text evidence="2">Belongs to the aconitase/IPM isomerase family.</text>
</comment>
<dbReference type="eggNOG" id="arCOG01697">
    <property type="taxonomic scope" value="Archaea"/>
</dbReference>
<dbReference type="InterPro" id="IPR001030">
    <property type="entry name" value="Acoase/IPM_deHydtase_lsu_aba"/>
</dbReference>
<dbReference type="InterPro" id="IPR044137">
    <property type="entry name" value="AcnA_IRP_Swivel"/>
</dbReference>
<feature type="domain" description="Aconitase/3-isopropylmalate dehydratase large subunit alpha/beta/alpha" evidence="9">
    <location>
        <begin position="71"/>
        <end position="561"/>
    </location>
</feature>
<dbReference type="GeneID" id="5709603"/>
<keyword evidence="6" id="KW-0411">Iron-sulfur</keyword>
<dbReference type="InterPro" id="IPR036008">
    <property type="entry name" value="Aconitase_4Fe-4S_dom"/>
</dbReference>
<dbReference type="GO" id="GO:0046872">
    <property type="term" value="F:metal ion binding"/>
    <property type="evidence" value="ECO:0007669"/>
    <property type="project" value="UniProtKB-KW"/>
</dbReference>
<dbReference type="Gene3D" id="6.10.190.10">
    <property type="match status" value="1"/>
</dbReference>
<dbReference type="SUPFAM" id="SSF53732">
    <property type="entry name" value="Aconitase iron-sulfur domain"/>
    <property type="match status" value="1"/>
</dbReference>
<keyword evidence="5" id="KW-0408">Iron</keyword>
<evidence type="ECO:0000256" key="4">
    <source>
        <dbReference type="ARBA" id="ARBA00022723"/>
    </source>
</evidence>
<evidence type="ECO:0000313" key="11">
    <source>
        <dbReference type="EMBL" id="ABW01467.1"/>
    </source>
</evidence>
<dbReference type="GO" id="GO:0051536">
    <property type="term" value="F:iron-sulfur cluster binding"/>
    <property type="evidence" value="ECO:0007669"/>
    <property type="project" value="UniProtKB-KW"/>
</dbReference>
<evidence type="ECO:0000256" key="3">
    <source>
        <dbReference type="ARBA" id="ARBA00012926"/>
    </source>
</evidence>
<evidence type="ECO:0000259" key="10">
    <source>
        <dbReference type="Pfam" id="PF00694"/>
    </source>
</evidence>
<evidence type="ECO:0000259" key="9">
    <source>
        <dbReference type="Pfam" id="PF00330"/>
    </source>
</evidence>
<gene>
    <name evidence="11" type="ordered locus">Cmaq_0626</name>
</gene>
<reference evidence="11 12" key="1">
    <citation type="submission" date="2007-10" db="EMBL/GenBank/DDBJ databases">
        <title>Complete sequence of Caldivirga maquilingensis IC-167.</title>
        <authorList>
            <consortium name="US DOE Joint Genome Institute"/>
            <person name="Copeland A."/>
            <person name="Lucas S."/>
            <person name="Lapidus A."/>
            <person name="Barry K."/>
            <person name="Glavina del Rio T."/>
            <person name="Dalin E."/>
            <person name="Tice H."/>
            <person name="Pitluck S."/>
            <person name="Saunders E."/>
            <person name="Brettin T."/>
            <person name="Bruce D."/>
            <person name="Detter J.C."/>
            <person name="Han C."/>
            <person name="Schmutz J."/>
            <person name="Larimer F."/>
            <person name="Land M."/>
            <person name="Hauser L."/>
            <person name="Kyrpides N."/>
            <person name="Ivanova N."/>
            <person name="Biddle J.F."/>
            <person name="Zhang Z."/>
            <person name="Fitz-Gibbon S.T."/>
            <person name="Lowe T.M."/>
            <person name="Saltikov C."/>
            <person name="House C.H."/>
            <person name="Richardson P."/>
        </authorList>
    </citation>
    <scope>NUCLEOTIDE SEQUENCE [LARGE SCALE GENOMIC DNA]</scope>
    <source>
        <strain evidence="12">ATCC 700844 / DSM 13496 / JCM 10307 / IC-167</strain>
    </source>
</reference>
<organism evidence="11 12">
    <name type="scientific">Caldivirga maquilingensis (strain ATCC 700844 / DSM 13496 / JCM 10307 / IC-167)</name>
    <dbReference type="NCBI Taxonomy" id="397948"/>
    <lineage>
        <taxon>Archaea</taxon>
        <taxon>Thermoproteota</taxon>
        <taxon>Thermoprotei</taxon>
        <taxon>Thermoproteales</taxon>
        <taxon>Thermoproteaceae</taxon>
        <taxon>Caldivirga</taxon>
    </lineage>
</organism>
<name>A8MCG1_CALMQ</name>
<evidence type="ECO:0000256" key="5">
    <source>
        <dbReference type="ARBA" id="ARBA00023004"/>
    </source>
</evidence>
<feature type="domain" description="Aconitase A/isopropylmalate dehydratase small subunit swivel" evidence="10">
    <location>
        <begin position="690"/>
        <end position="817"/>
    </location>
</feature>
<dbReference type="PRINTS" id="PR00415">
    <property type="entry name" value="ACONITASE"/>
</dbReference>
<dbReference type="SUPFAM" id="SSF52016">
    <property type="entry name" value="LeuD/IlvD-like"/>
    <property type="match status" value="1"/>
</dbReference>
<comment type="catalytic activity">
    <reaction evidence="8">
        <text>citrate = D-threo-isocitrate</text>
        <dbReference type="Rhea" id="RHEA:10336"/>
        <dbReference type="ChEBI" id="CHEBI:15562"/>
        <dbReference type="ChEBI" id="CHEBI:16947"/>
        <dbReference type="EC" id="4.2.1.3"/>
    </reaction>
</comment>
<sequence>MSISVKDLGIIKEQWSSPVGKLSIWNIGRFEEIGFKVSKLPISIRILLESVVRNYDGRVVKLEDIESLLKWDPKAQYPKEIPFIPARLILQDFTGVPLVADLAAMRDAVAKLGKDPKVINPLVPVDLVIDHSVQVDYFGVSDALRLNMELEFERNRERYVFLKWAQSTFSNFKVVPPGKGIIHQVNIEYLAKVVFVNQNNASAYPDTVLGTDSHTTMVSGIGVLGWGVGGIEAEAVMLGQPHYITIPQVVGVKLVGEPREGVTATDIVLNITEFLRKRNVVGKIVEYYGPGIKALPAWDRVTVSNMAPEYGATTGLFPVDELTLSYLRLTGRDEAHVKLVEDYLKHVGLFYTDDYEPVFSESYQFDLSEVEPVIAGPRNPDEKIPLKAAKATVSKLINEYANSRGGKRSSIVDLGDLKANLTDGAVAIAAITSCTNTSNPTVLIGAGLMAKKAVEKGLRTKPWVKTSLAPGSRVVTDYLTAAGLMPYLEALGFHVTGYGCTVCIGNTGPLPEPVAKAIRENDVYTVAVLSGNRNYEGRIHPLVKAAYLASPMLVVAYALAGRIDVDFDNEPLGYDPNGKPVYLRDIWPSISEVNSIIRSTVVPELFKRKYADVYKGDELWEGLKAPSGLLYQWDPSSTYIRRPPFFDNITPEPPPLKDIKGARILLLLGDKITTDHISPAGSIPLDSPAAKYLIERGVKPEEFNTYGARRGNHEVMVRGGFSNIKLKNFMVNKDGGYTIHWPDGKVMTVYEAAVQYQSEGVPLVIFAGKQYGSGSSRDWAAKATLLLGVKAVIAESFERIHRSNLVDMGVLPIQLPEGVSWRSLGLTGNEVVDVIGIEEGLEPRKRLKIRVTKPNGEVKEVEAIARLDNEVEVEYYKHGGILPYMLRRIALSDGR</sequence>
<dbReference type="InterPro" id="IPR015931">
    <property type="entry name" value="Acnase/IPM_dHydase_lsu_aba_1/3"/>
</dbReference>
<evidence type="ECO:0000256" key="2">
    <source>
        <dbReference type="ARBA" id="ARBA00007185"/>
    </source>
</evidence>
<dbReference type="InterPro" id="IPR000573">
    <property type="entry name" value="AconitaseA/IPMdHydase_ssu_swvl"/>
</dbReference>
<dbReference type="STRING" id="397948.Cmaq_0626"/>
<dbReference type="Proteomes" id="UP000001137">
    <property type="component" value="Chromosome"/>
</dbReference>
<dbReference type="Pfam" id="PF00330">
    <property type="entry name" value="Aconitase"/>
    <property type="match status" value="1"/>
</dbReference>
<comment type="cofactor">
    <cofactor evidence="1">
        <name>[4Fe-4S] cluster</name>
        <dbReference type="ChEBI" id="CHEBI:49883"/>
    </cofactor>
</comment>
<proteinExistence type="inferred from homology"/>
<dbReference type="OrthoDB" id="255at2157"/>
<dbReference type="NCBIfam" id="TIGR01341">
    <property type="entry name" value="aconitase_1"/>
    <property type="match status" value="1"/>
</dbReference>
<dbReference type="Gene3D" id="3.20.19.10">
    <property type="entry name" value="Aconitase, domain 4"/>
    <property type="match status" value="1"/>
</dbReference>
<keyword evidence="7" id="KW-0456">Lyase</keyword>
<dbReference type="KEGG" id="cma:Cmaq_0626"/>
<dbReference type="InterPro" id="IPR015928">
    <property type="entry name" value="Aconitase/3IPM_dehydase_swvl"/>
</dbReference>
<dbReference type="NCBIfam" id="NF009520">
    <property type="entry name" value="PRK12881.1"/>
    <property type="match status" value="1"/>
</dbReference>
<dbReference type="InterPro" id="IPR018136">
    <property type="entry name" value="Aconitase_4Fe-4S_BS"/>
</dbReference>
<dbReference type="FunFam" id="3.20.19.10:FF:000001">
    <property type="entry name" value="Aconitate hydratase"/>
    <property type="match status" value="1"/>
</dbReference>
<dbReference type="NCBIfam" id="NF006757">
    <property type="entry name" value="PRK09277.1"/>
    <property type="match status" value="1"/>
</dbReference>
<keyword evidence="4" id="KW-0479">Metal-binding</keyword>
<dbReference type="EMBL" id="CP000852">
    <property type="protein sequence ID" value="ABW01467.1"/>
    <property type="molecule type" value="Genomic_DNA"/>
</dbReference>
<dbReference type="RefSeq" id="WP_012185687.1">
    <property type="nucleotide sequence ID" value="NC_009954.1"/>
</dbReference>
<dbReference type="HOGENOM" id="CLU_013476_2_1_2"/>
<dbReference type="GO" id="GO:0003994">
    <property type="term" value="F:aconitate hydratase activity"/>
    <property type="evidence" value="ECO:0007669"/>
    <property type="project" value="UniProtKB-EC"/>
</dbReference>
<accession>A8MCG1</accession>
<dbReference type="InterPro" id="IPR006249">
    <property type="entry name" value="Aconitase/IRP2"/>
</dbReference>
<dbReference type="EC" id="4.2.1.3" evidence="3"/>
<evidence type="ECO:0000256" key="6">
    <source>
        <dbReference type="ARBA" id="ARBA00023014"/>
    </source>
</evidence>
<dbReference type="CDD" id="cd01580">
    <property type="entry name" value="AcnA_IRP_Swivel"/>
    <property type="match status" value="1"/>
</dbReference>